<evidence type="ECO:0000313" key="6">
    <source>
        <dbReference type="EMBL" id="POM27426.1"/>
    </source>
</evidence>
<keyword evidence="7" id="KW-1185">Reference proteome</keyword>
<feature type="compositionally biased region" description="Gly residues" evidence="3">
    <location>
        <begin position="227"/>
        <end position="237"/>
    </location>
</feature>
<comment type="caution">
    <text evidence="6">The sequence shown here is derived from an EMBL/GenBank/DDBJ whole genome shotgun (WGS) entry which is preliminary data.</text>
</comment>
<dbReference type="AlphaFoldDB" id="A0A2P4UQV0"/>
<dbReference type="InterPro" id="IPR001296">
    <property type="entry name" value="Glyco_trans_1"/>
</dbReference>
<dbReference type="CDD" id="cd03801">
    <property type="entry name" value="GT4_PimA-like"/>
    <property type="match status" value="1"/>
</dbReference>
<feature type="domain" description="Glycosyltransferase subfamily 4-like N-terminal" evidence="5">
    <location>
        <begin position="24"/>
        <end position="183"/>
    </location>
</feature>
<reference evidence="6 7" key="1">
    <citation type="journal article" date="2017" name="Chemistry">
        <title>Isolation, Biosynthesis and Chemical Modifications of Rubterolones A-F: Rare Tropolone Alkaloids from Actinomadura sp. 5-2.</title>
        <authorList>
            <person name="Guo H."/>
            <person name="Benndorf R."/>
            <person name="Leichnitz D."/>
            <person name="Klassen J.L."/>
            <person name="Vollmers J."/>
            <person name="Gorls H."/>
            <person name="Steinacker M."/>
            <person name="Weigel C."/>
            <person name="Dahse H.M."/>
            <person name="Kaster A.K."/>
            <person name="de Beer Z.W."/>
            <person name="Poulsen M."/>
            <person name="Beemelmanns C."/>
        </authorList>
    </citation>
    <scope>NUCLEOTIDE SEQUENCE [LARGE SCALE GENOMIC DNA]</scope>
    <source>
        <strain evidence="6 7">5-2</strain>
    </source>
</reference>
<evidence type="ECO:0000256" key="2">
    <source>
        <dbReference type="ARBA" id="ARBA00022679"/>
    </source>
</evidence>
<feature type="region of interest" description="Disordered" evidence="3">
    <location>
        <begin position="187"/>
        <end position="237"/>
    </location>
</feature>
<dbReference type="Pfam" id="PF13439">
    <property type="entry name" value="Glyco_transf_4"/>
    <property type="match status" value="1"/>
</dbReference>
<evidence type="ECO:0000259" key="4">
    <source>
        <dbReference type="Pfam" id="PF00534"/>
    </source>
</evidence>
<organism evidence="6 7">
    <name type="scientific">Actinomadura rubteroloni</name>
    <dbReference type="NCBI Taxonomy" id="1926885"/>
    <lineage>
        <taxon>Bacteria</taxon>
        <taxon>Bacillati</taxon>
        <taxon>Actinomycetota</taxon>
        <taxon>Actinomycetes</taxon>
        <taxon>Streptosporangiales</taxon>
        <taxon>Thermomonosporaceae</taxon>
        <taxon>Actinomadura</taxon>
    </lineage>
</organism>
<protein>
    <submittedName>
        <fullName evidence="6">Alpha-D-kanosaminyltransferase</fullName>
        <ecNumber evidence="6">2.4.1.301</ecNumber>
    </submittedName>
</protein>
<gene>
    <name evidence="6" type="primary">kanE_1</name>
    <name evidence="6" type="ORF">BTM25_18400</name>
</gene>
<dbReference type="PANTHER" id="PTHR45947">
    <property type="entry name" value="SULFOQUINOVOSYL TRANSFERASE SQD2"/>
    <property type="match status" value="1"/>
</dbReference>
<dbReference type="InterPro" id="IPR028098">
    <property type="entry name" value="Glyco_trans_4-like_N"/>
</dbReference>
<dbReference type="RefSeq" id="WP_103562246.1">
    <property type="nucleotide sequence ID" value="NZ_MTBP01000001.1"/>
</dbReference>
<dbReference type="GO" id="GO:0016757">
    <property type="term" value="F:glycosyltransferase activity"/>
    <property type="evidence" value="ECO:0007669"/>
    <property type="project" value="UniProtKB-KW"/>
</dbReference>
<evidence type="ECO:0000313" key="7">
    <source>
        <dbReference type="Proteomes" id="UP000242367"/>
    </source>
</evidence>
<evidence type="ECO:0000259" key="5">
    <source>
        <dbReference type="Pfam" id="PF13439"/>
    </source>
</evidence>
<name>A0A2P4UQV0_9ACTN</name>
<accession>A0A2P4UQV0</accession>
<dbReference type="Pfam" id="PF00534">
    <property type="entry name" value="Glycos_transf_1"/>
    <property type="match status" value="1"/>
</dbReference>
<keyword evidence="1 6" id="KW-0328">Glycosyltransferase</keyword>
<dbReference type="EMBL" id="MTBP01000001">
    <property type="protein sequence ID" value="POM27426.1"/>
    <property type="molecule type" value="Genomic_DNA"/>
</dbReference>
<evidence type="ECO:0000256" key="3">
    <source>
        <dbReference type="SAM" id="MobiDB-lite"/>
    </source>
</evidence>
<dbReference type="EC" id="2.4.1.301" evidence="6"/>
<keyword evidence="2 6" id="KW-0808">Transferase</keyword>
<dbReference type="PANTHER" id="PTHR45947:SF3">
    <property type="entry name" value="SULFOQUINOVOSYL TRANSFERASE SQD2"/>
    <property type="match status" value="1"/>
</dbReference>
<dbReference type="InterPro" id="IPR050194">
    <property type="entry name" value="Glycosyltransferase_grp1"/>
</dbReference>
<dbReference type="SUPFAM" id="SSF53756">
    <property type="entry name" value="UDP-Glycosyltransferase/glycogen phosphorylase"/>
    <property type="match status" value="1"/>
</dbReference>
<proteinExistence type="predicted"/>
<feature type="domain" description="Glycosyl transferase family 1" evidence="4">
    <location>
        <begin position="254"/>
        <end position="396"/>
    </location>
</feature>
<evidence type="ECO:0000256" key="1">
    <source>
        <dbReference type="ARBA" id="ARBA00022676"/>
    </source>
</evidence>
<sequence>MTGDVSGLRIAIVNWRDPWHPAAGGAERYAWELARRFAARGAAVTYVTARAPGQRRRETVEGVAFARMGGTFTVYPRVLAWLLARRRRFDAVIDCQNGIPFFTPWVLPRGVPVFCSIFHVHDDQFGLYFPRWLAWIGRTLEGPVARRAYRRHACTAISVTTLDALRERLSWTGPVYLVPVGVTLPETPPAQPAPADPGTDAPAAGGSGERDALAPGGAAGRDMPAPGGTGEGGALAPGGTGNGVAAVGGLAGRGDPELVCVTRLVPHKQVERILDLAEYLRVRRPGVRVGVVGRGPEEERLAALVRERGLGDVVTLHGFVSEEAKAALVARADLHLSASRGEGWGLCVAEAAALGVPTVAYDVDGLRDAVRDGVTGWLAAPGDALAATVERALKELDDPVRRAAIRDACREWAAEFDWARSADRMGALLAAAVRRGTSGTSDSAAHVLAGYGAGTLVAEGPLRDRLVTEPGVAVLRPATARERLLGRALDDDGGR</sequence>
<dbReference type="Proteomes" id="UP000242367">
    <property type="component" value="Unassembled WGS sequence"/>
</dbReference>
<dbReference type="GO" id="GO:1901137">
    <property type="term" value="P:carbohydrate derivative biosynthetic process"/>
    <property type="evidence" value="ECO:0007669"/>
    <property type="project" value="UniProtKB-ARBA"/>
</dbReference>
<dbReference type="Gene3D" id="3.40.50.2000">
    <property type="entry name" value="Glycogen Phosphorylase B"/>
    <property type="match status" value="2"/>
</dbReference>